<dbReference type="STRING" id="167539.Pro_0879"/>
<dbReference type="HOGENOM" id="CLU_025711_0_2_3"/>
<dbReference type="CDD" id="cd05243">
    <property type="entry name" value="SDR_a5"/>
    <property type="match status" value="1"/>
</dbReference>
<dbReference type="InterPro" id="IPR036291">
    <property type="entry name" value="NAD(P)-bd_dom_sf"/>
</dbReference>
<dbReference type="RefSeq" id="WP_011125031.1">
    <property type="nucleotide sequence ID" value="NC_005042.1"/>
</dbReference>
<dbReference type="AlphaFoldDB" id="Q7VC63"/>
<evidence type="ECO:0000313" key="3">
    <source>
        <dbReference type="Proteomes" id="UP000001420"/>
    </source>
</evidence>
<gene>
    <name evidence="2" type="ordered locus">Pro_0879</name>
</gene>
<accession>Q7VC63</accession>
<dbReference type="PANTHER" id="PTHR15020">
    <property type="entry name" value="FLAVIN REDUCTASE-RELATED"/>
    <property type="match status" value="1"/>
</dbReference>
<dbReference type="EnsemblBacteria" id="AAP99923">
    <property type="protein sequence ID" value="AAP99923"/>
    <property type="gene ID" value="Pro_0879"/>
</dbReference>
<dbReference type="PATRIC" id="fig|167539.5.peg.928"/>
<protein>
    <submittedName>
        <fullName evidence="2">NAD dependent epimerase/dehydratase</fullName>
    </submittedName>
</protein>
<dbReference type="EMBL" id="AE017126">
    <property type="protein sequence ID" value="AAP99923.1"/>
    <property type="molecule type" value="Genomic_DNA"/>
</dbReference>
<dbReference type="KEGG" id="pma:Pro_0879"/>
<dbReference type="PANTHER" id="PTHR15020:SF50">
    <property type="entry name" value="UPF0659 PROTEIN YMR090W"/>
    <property type="match status" value="1"/>
</dbReference>
<dbReference type="Gene3D" id="3.40.50.720">
    <property type="entry name" value="NAD(P)-binding Rossmann-like Domain"/>
    <property type="match status" value="1"/>
</dbReference>
<name>Q7VC63_PROMA</name>
<evidence type="ECO:0000259" key="1">
    <source>
        <dbReference type="Pfam" id="PF13460"/>
    </source>
</evidence>
<dbReference type="OrthoDB" id="9803892at2"/>
<sequence>MKIAVSGASGKTGFRIAEEALKSNYTVSLITRKNSTIPSTLESCQINRLSGFNKEELDQALNAIDTLFIATGARPSIDLTGPAKIDACGVAQQVESCQRVGVKRIILVSSLCVGKLFHPLNLFGLILLWKKVGEQKLINSGIDWTIIRPGGLNETEDNLNKQSIKYTSSKRQEEGSIPRRLVAKSCIEALKTTSSIGNIIEITSNEENKRISMKEAIKGFNIVGN</sequence>
<dbReference type="Pfam" id="PF13460">
    <property type="entry name" value="NAD_binding_10"/>
    <property type="match status" value="1"/>
</dbReference>
<reference evidence="2 3" key="1">
    <citation type="journal article" date="2003" name="Proc. Natl. Acad. Sci. U.S.A.">
        <title>Genome sequence of the cyanobacterium Prochlorococcus marinus SS120, a nearly minimal oxyphototrophic genome.</title>
        <authorList>
            <person name="Dufresne A."/>
            <person name="Salanoubat M."/>
            <person name="Partensky F."/>
            <person name="Artiguenave F."/>
            <person name="Axmann I.M."/>
            <person name="Barbe V."/>
            <person name="Duprat S."/>
            <person name="Galperin M.Y."/>
            <person name="Koonin E.V."/>
            <person name="Le Gall F."/>
            <person name="Makarova K.S."/>
            <person name="Ostrowski M."/>
            <person name="Oztas S."/>
            <person name="Robert C."/>
            <person name="Rogozin I.B."/>
            <person name="Scanlan D.J."/>
            <person name="Tandeau de Marsac N."/>
            <person name="Weissenbach J."/>
            <person name="Wincker P."/>
            <person name="Wolf Y.I."/>
            <person name="Hess W.R."/>
        </authorList>
    </citation>
    <scope>NUCLEOTIDE SEQUENCE [LARGE SCALE GENOMIC DNA]</scope>
    <source>
        <strain evidence="3">SARG / CCMP1375 / SS120</strain>
    </source>
</reference>
<proteinExistence type="predicted"/>
<dbReference type="SUPFAM" id="SSF51735">
    <property type="entry name" value="NAD(P)-binding Rossmann-fold domains"/>
    <property type="match status" value="1"/>
</dbReference>
<feature type="domain" description="NAD(P)-binding" evidence="1">
    <location>
        <begin position="7"/>
        <end position="192"/>
    </location>
</feature>
<dbReference type="eggNOG" id="COG0702">
    <property type="taxonomic scope" value="Bacteria"/>
</dbReference>
<keyword evidence="3" id="KW-1185">Reference proteome</keyword>
<dbReference type="InterPro" id="IPR016040">
    <property type="entry name" value="NAD(P)-bd_dom"/>
</dbReference>
<organism evidence="2 3">
    <name type="scientific">Prochlorococcus marinus (strain SARG / CCMP1375 / SS120)</name>
    <dbReference type="NCBI Taxonomy" id="167539"/>
    <lineage>
        <taxon>Bacteria</taxon>
        <taxon>Bacillati</taxon>
        <taxon>Cyanobacteriota</taxon>
        <taxon>Cyanophyceae</taxon>
        <taxon>Synechococcales</taxon>
        <taxon>Prochlorococcaceae</taxon>
        <taxon>Prochlorococcus</taxon>
    </lineage>
</organism>
<dbReference type="Proteomes" id="UP000001420">
    <property type="component" value="Chromosome"/>
</dbReference>
<evidence type="ECO:0000313" key="2">
    <source>
        <dbReference type="EMBL" id="AAP99923.1"/>
    </source>
</evidence>